<dbReference type="GO" id="GO:0006355">
    <property type="term" value="P:regulation of DNA-templated transcription"/>
    <property type="evidence" value="ECO:0007669"/>
    <property type="project" value="InterPro"/>
</dbReference>
<sequence>MEKMTLVQARTPEKVKADAADILSRLGLNLSTYINMSLNQLVIQEGIPFEVKLKHSPYTAKEAVSEVEATMKMEGMQLTPDDIKLLEEYRSGMISGEVARKQILREV</sequence>
<evidence type="ECO:0000313" key="2">
    <source>
        <dbReference type="Proteomes" id="UP000199800"/>
    </source>
</evidence>
<proteinExistence type="predicted"/>
<dbReference type="Pfam" id="PF04221">
    <property type="entry name" value="RelB"/>
    <property type="match status" value="1"/>
</dbReference>
<protein>
    <submittedName>
        <fullName evidence="1">RelB antitoxin</fullName>
    </submittedName>
</protein>
<dbReference type="CDD" id="cd11586">
    <property type="entry name" value="VbhA_like"/>
    <property type="match status" value="1"/>
</dbReference>
<dbReference type="InterPro" id="IPR033788">
    <property type="entry name" value="VbhA-like"/>
</dbReference>
<dbReference type="STRING" id="29364.SAMN04487772_101201"/>
<dbReference type="Proteomes" id="UP000199800">
    <property type="component" value="Unassembled WGS sequence"/>
</dbReference>
<dbReference type="InterPro" id="IPR013321">
    <property type="entry name" value="Arc_rbn_hlx_hlx"/>
</dbReference>
<dbReference type="EMBL" id="FOHN01000001">
    <property type="protein sequence ID" value="SES64926.1"/>
    <property type="molecule type" value="Genomic_DNA"/>
</dbReference>
<accession>A0A1H9Y7Y7</accession>
<dbReference type="Gene3D" id="1.10.1220.10">
    <property type="entry name" value="Met repressor-like"/>
    <property type="match status" value="1"/>
</dbReference>
<keyword evidence="2" id="KW-1185">Reference proteome</keyword>
<name>A0A1H9Y7Y7_9FIRM</name>
<dbReference type="NCBIfam" id="TIGR02384">
    <property type="entry name" value="RelB_DinJ"/>
    <property type="match status" value="1"/>
</dbReference>
<reference evidence="1 2" key="1">
    <citation type="submission" date="2016-10" db="EMBL/GenBank/DDBJ databases">
        <authorList>
            <person name="de Groot N.N."/>
        </authorList>
    </citation>
    <scope>NUCLEOTIDE SEQUENCE [LARGE SCALE GENOMIC DNA]</scope>
    <source>
        <strain evidence="1 2">DSM 1801</strain>
    </source>
</reference>
<dbReference type="RefSeq" id="WP_092475144.1">
    <property type="nucleotide sequence ID" value="NZ_FOHN01000001.1"/>
</dbReference>
<evidence type="ECO:0000313" key="1">
    <source>
        <dbReference type="EMBL" id="SES64926.1"/>
    </source>
</evidence>
<dbReference type="InterPro" id="IPR007337">
    <property type="entry name" value="RelB/DinJ"/>
</dbReference>
<dbReference type="OrthoDB" id="9804867at2"/>
<organism evidence="1 2">
    <name type="scientific">[Clostridium] polysaccharolyticum</name>
    <dbReference type="NCBI Taxonomy" id="29364"/>
    <lineage>
        <taxon>Bacteria</taxon>
        <taxon>Bacillati</taxon>
        <taxon>Bacillota</taxon>
        <taxon>Clostridia</taxon>
        <taxon>Lachnospirales</taxon>
        <taxon>Lachnospiraceae</taxon>
    </lineage>
</organism>
<dbReference type="AlphaFoldDB" id="A0A1H9Y7Y7"/>
<gene>
    <name evidence="1" type="ORF">SAMN04487772_101201</name>
</gene>